<organism evidence="18 19">
    <name type="scientific">Exophiala viscosa</name>
    <dbReference type="NCBI Taxonomy" id="2486360"/>
    <lineage>
        <taxon>Eukaryota</taxon>
        <taxon>Fungi</taxon>
        <taxon>Dikarya</taxon>
        <taxon>Ascomycota</taxon>
        <taxon>Pezizomycotina</taxon>
        <taxon>Eurotiomycetes</taxon>
        <taxon>Chaetothyriomycetidae</taxon>
        <taxon>Chaetothyriales</taxon>
        <taxon>Herpotrichiellaceae</taxon>
        <taxon>Exophiala</taxon>
    </lineage>
</organism>
<comment type="caution">
    <text evidence="18">The sequence shown here is derived from an EMBL/GenBank/DDBJ whole genome shotgun (WGS) entry which is preliminary data.</text>
</comment>
<dbReference type="Gene3D" id="2.60.120.650">
    <property type="entry name" value="Cupin"/>
    <property type="match status" value="1"/>
</dbReference>
<name>A0AAN6DRK5_9EURO</name>
<evidence type="ECO:0000259" key="17">
    <source>
        <dbReference type="PROSITE" id="PS51184"/>
    </source>
</evidence>
<evidence type="ECO:0000256" key="16">
    <source>
        <dbReference type="SAM" id="MobiDB-lite"/>
    </source>
</evidence>
<dbReference type="InterPro" id="IPR003347">
    <property type="entry name" value="JmjC_dom"/>
</dbReference>
<comment type="catalytic activity">
    <reaction evidence="1">
        <text>7-[(3S)-3-amino-3-carboxypropyl]wyosine(37) in tRNA(Phe) + S-adenosyl-L-methionine = 7-[(3S)-(3-amino-3-methoxycarbonyl)propyl]wyosine(37) in tRNA(Phe) + S-adenosyl-L-homocysteine</text>
        <dbReference type="Rhea" id="RHEA:36903"/>
        <dbReference type="Rhea" id="RHEA-COMP:10379"/>
        <dbReference type="Rhea" id="RHEA-COMP:11844"/>
        <dbReference type="ChEBI" id="CHEBI:57856"/>
        <dbReference type="ChEBI" id="CHEBI:59789"/>
        <dbReference type="ChEBI" id="CHEBI:73543"/>
        <dbReference type="ChEBI" id="CHEBI:74275"/>
        <dbReference type="EC" id="2.1.1.290"/>
    </reaction>
</comment>
<dbReference type="InterPro" id="IPR015915">
    <property type="entry name" value="Kelch-typ_b-propeller"/>
</dbReference>
<evidence type="ECO:0000313" key="19">
    <source>
        <dbReference type="Proteomes" id="UP001203852"/>
    </source>
</evidence>
<dbReference type="EC" id="2.3.1.231" evidence="4"/>
<feature type="compositionally biased region" description="Polar residues" evidence="16">
    <location>
        <begin position="357"/>
        <end position="373"/>
    </location>
</feature>
<proteinExistence type="inferred from homology"/>
<feature type="region of interest" description="Disordered" evidence="16">
    <location>
        <begin position="1"/>
        <end position="21"/>
    </location>
</feature>
<comment type="similarity">
    <text evidence="3">Belongs to the methyltransferase superfamily. LCMT family.</text>
</comment>
<dbReference type="InterPro" id="IPR007213">
    <property type="entry name" value="Ppm1/Ppm2/Tcmp"/>
</dbReference>
<dbReference type="Proteomes" id="UP001203852">
    <property type="component" value="Unassembled WGS sequence"/>
</dbReference>
<feature type="compositionally biased region" description="Polar residues" evidence="16">
    <location>
        <begin position="983"/>
        <end position="1000"/>
    </location>
</feature>
<feature type="region of interest" description="Disordered" evidence="16">
    <location>
        <begin position="344"/>
        <end position="373"/>
    </location>
</feature>
<keyword evidence="7" id="KW-0489">Methyltransferase</keyword>
<reference evidence="18" key="1">
    <citation type="journal article" date="2022" name="bioRxiv">
        <title>Deciphering the potential niche of two novel black yeast fungi from a biological soil crust based on their genomes, phenotypes, and melanin regulation.</title>
        <authorList>
            <consortium name="DOE Joint Genome Institute"/>
            <person name="Carr E.C."/>
            <person name="Barton Q."/>
            <person name="Grambo S."/>
            <person name="Sullivan M."/>
            <person name="Renfro C.M."/>
            <person name="Kuo A."/>
            <person name="Pangilinan J."/>
            <person name="Lipzen A."/>
            <person name="Keymanesh K."/>
            <person name="Savage E."/>
            <person name="Barry K."/>
            <person name="Grigoriev I.V."/>
            <person name="Riekhof W.R."/>
            <person name="Harris S.S."/>
        </authorList>
    </citation>
    <scope>NUCLEOTIDE SEQUENCE</scope>
    <source>
        <strain evidence="18">JF 03-4F</strain>
    </source>
</reference>
<evidence type="ECO:0000256" key="12">
    <source>
        <dbReference type="ARBA" id="ARBA00029750"/>
    </source>
</evidence>
<evidence type="ECO:0000256" key="11">
    <source>
        <dbReference type="ARBA" id="ARBA00025588"/>
    </source>
</evidence>
<evidence type="ECO:0000256" key="9">
    <source>
        <dbReference type="ARBA" id="ARBA00022691"/>
    </source>
</evidence>
<dbReference type="Pfam" id="PF04072">
    <property type="entry name" value="LCM"/>
    <property type="match status" value="1"/>
</dbReference>
<comment type="catalytic activity">
    <reaction evidence="15">
        <text>7-[(3S)-(3-amino-3-methoxycarbonyl)propyl]wyosine(37) in tRNA(Phe) + S-adenosyl-L-methionine + CO2 = wybutosine(37) in tRNA(Phe) + S-adenosyl-L-homocysteine + 2 H(+)</text>
        <dbReference type="Rhea" id="RHEA:37119"/>
        <dbReference type="Rhea" id="RHEA-COMP:11844"/>
        <dbReference type="Rhea" id="RHEA-COMP:11847"/>
        <dbReference type="ChEBI" id="CHEBI:15378"/>
        <dbReference type="ChEBI" id="CHEBI:16526"/>
        <dbReference type="ChEBI" id="CHEBI:57856"/>
        <dbReference type="ChEBI" id="CHEBI:59789"/>
        <dbReference type="ChEBI" id="CHEBI:73544"/>
        <dbReference type="ChEBI" id="CHEBI:74275"/>
        <dbReference type="EC" id="2.3.1.231"/>
    </reaction>
</comment>
<comment type="pathway">
    <text evidence="2">tRNA modification; wybutosine-tRNA(Phe) biosynthesis.</text>
</comment>
<dbReference type="GO" id="GO:0008175">
    <property type="term" value="F:tRNA methyltransferase activity"/>
    <property type="evidence" value="ECO:0007669"/>
    <property type="project" value="TreeGrafter"/>
</dbReference>
<keyword evidence="10" id="KW-0819">tRNA processing</keyword>
<evidence type="ECO:0000256" key="2">
    <source>
        <dbReference type="ARBA" id="ARBA00004797"/>
    </source>
</evidence>
<protein>
    <recommendedName>
        <fullName evidence="6">tRNA wybutosine-synthesizing protein 4</fullName>
        <ecNumber evidence="5">2.1.1.290</ecNumber>
        <ecNumber evidence="4">2.3.1.231</ecNumber>
    </recommendedName>
    <alternativeName>
        <fullName evidence="13">Leucine carboxyl methyltransferase 2</fullName>
    </alternativeName>
    <alternativeName>
        <fullName evidence="14">tRNA(Phe) (7-(3-amino-3-(methoxycarbonyl)propyl)wyosine(37)-N)-methoxycarbonyltransferase</fullName>
    </alternativeName>
    <alternativeName>
        <fullName evidence="12">tRNA(Phe) (7-(3-amino-3-carboxypropyl)wyosine(37)-O)-methyltransferase</fullName>
    </alternativeName>
</protein>
<dbReference type="PROSITE" id="PS51184">
    <property type="entry name" value="JMJC"/>
    <property type="match status" value="1"/>
</dbReference>
<evidence type="ECO:0000256" key="15">
    <source>
        <dbReference type="ARBA" id="ARBA00049250"/>
    </source>
</evidence>
<dbReference type="InterPro" id="IPR041667">
    <property type="entry name" value="Cupin_8"/>
</dbReference>
<dbReference type="SUPFAM" id="SSF51197">
    <property type="entry name" value="Clavaminate synthase-like"/>
    <property type="match status" value="1"/>
</dbReference>
<evidence type="ECO:0000256" key="7">
    <source>
        <dbReference type="ARBA" id="ARBA00022603"/>
    </source>
</evidence>
<dbReference type="InterPro" id="IPR029063">
    <property type="entry name" value="SAM-dependent_MTases_sf"/>
</dbReference>
<dbReference type="AlphaFoldDB" id="A0AAN6DRK5"/>
<sequence>MQATTRMHSSENHDDSGEEDATKLERNAGLLMATNNATIAFKASTERLYLPEPHFYRFLAKNPIQTSPAINRGYWLRMKAVEWVVRQFLEKPTGQKKVIVNLGCGYDPLPFQWLAREKPLCSNTKFVDVDYEPLLETKRGIIANHTEMRDLLHSHVANPYPADPAILLDSQEYAAIGCDLRNLPKLRRLLASVVSLEDSIVLCIAEDTTSYMRTEAADALVAWTSTLSADVTLCDLEPCSPDQPDNPFTAKMTSYYTKQGTPLRSNFKYCGRHTHTQRLVEAGFTNIEYQNLWELWAAPRLFSPSQRMALDHIEPFDDWEEFALFASHYALVVAHNREDHVLPELNSSRRNSDASDESNISARTSSPNNPDTQLTAFRYYRAPGNLCERHHGSAYPIPGSHAIAIYGGQGPESCRATSAVCRPRYLKEETPTVLPPEVAARCCHVCTPMSNGDIMLVGGRASPSSPLRDCWLQKGDTWHRIHDLPEPRYRCRIVSVTLPDNVFGAVCLGGKTGPSNVATDILLWEPGNGWRVLPSLRNHPVPRFGPNFIRLGFNHGLLFGGMRQDGVVCQDFWRWKLVIRDNVVMGISFRPSHAFDASIGAYPWFARFGASYGFVQDTLLVIGGIAKGGCIPKPYEILSLTGSFATLHDDPRDPNLRVSSVEPVRSPDCPRPFLIGHSTQRTQTGMFVIISGGATCFHFGKYFNKGIWVLHDKEAGISADWIVVPSRPSAAPGTGSEPSINGADPQPEGYLIRRVLLRHANEFLYGVRRCRPLVMAGLDFGSCTQLWTLQYLREKTAPPNSSRGQSTQIGAATTTHAAVHTLLERTIILSSNFYPNTPTTDMLAQKALNLEEVPTIAPDFRIPAQMKPVEGHIQSLHFHVNNGIMTSPRYSVTSTVVFQIRGARKLVLFPPTDITELAYPPGSTTSEQRVFSNTGRGLRYSLHAPMQTDPHLAVLQPGDAILIPPFWSYAHVPLFPKARSNGMARQTNNGGEHATSQNGYTSADSSTSVSSVSSSSEYGYKAVSLHVPAANMVEPRQVHHLDVAVSISFPNLDRSQYTARLEDGEIGLAAYEDGRRTLDKLVKSFIRPSRKLIGHKTDTPVSTDSGDTLILDSIPKDVAKASLKRLGRELLMKADAL</sequence>
<dbReference type="GO" id="GO:0031591">
    <property type="term" value="P:wybutosine biosynthetic process"/>
    <property type="evidence" value="ECO:0007669"/>
    <property type="project" value="TreeGrafter"/>
</dbReference>
<dbReference type="Gene3D" id="2.120.10.80">
    <property type="entry name" value="Kelch-type beta propeller"/>
    <property type="match status" value="1"/>
</dbReference>
<evidence type="ECO:0000256" key="4">
    <source>
        <dbReference type="ARBA" id="ARBA00012155"/>
    </source>
</evidence>
<evidence type="ECO:0000256" key="13">
    <source>
        <dbReference type="ARBA" id="ARBA00030231"/>
    </source>
</evidence>
<keyword evidence="19" id="KW-1185">Reference proteome</keyword>
<feature type="domain" description="JmjC" evidence="17">
    <location>
        <begin position="851"/>
        <end position="1000"/>
    </location>
</feature>
<accession>A0AAN6DRK5</accession>
<dbReference type="Pfam" id="PF13621">
    <property type="entry name" value="Cupin_8"/>
    <property type="match status" value="1"/>
</dbReference>
<evidence type="ECO:0000256" key="5">
    <source>
        <dbReference type="ARBA" id="ARBA00012779"/>
    </source>
</evidence>
<evidence type="ECO:0000256" key="10">
    <source>
        <dbReference type="ARBA" id="ARBA00022694"/>
    </source>
</evidence>
<dbReference type="Pfam" id="PF13418">
    <property type="entry name" value="Beta-prop_TYW4"/>
    <property type="match status" value="1"/>
</dbReference>
<dbReference type="SUPFAM" id="SSF117281">
    <property type="entry name" value="Kelch motif"/>
    <property type="match status" value="1"/>
</dbReference>
<evidence type="ECO:0000256" key="1">
    <source>
        <dbReference type="ARBA" id="ARBA00001806"/>
    </source>
</evidence>
<evidence type="ECO:0000256" key="8">
    <source>
        <dbReference type="ARBA" id="ARBA00022679"/>
    </source>
</evidence>
<dbReference type="EMBL" id="MU404356">
    <property type="protein sequence ID" value="KAI1611399.1"/>
    <property type="molecule type" value="Genomic_DNA"/>
</dbReference>
<comment type="function">
    <text evidence="11">Probable S-adenosyl-L-methionine-dependent methyltransferase that acts as a component of the wybutosine biosynthesis pathway. Wybutosine is a hyper modified guanosine with a tricyclic base found at the 3'-position adjacent to the anticodon of eukaryotic phenylalanine tRNA. May methylate the carboxyl group of leucine residues to form alpha-leucine ester residues.</text>
</comment>
<evidence type="ECO:0000256" key="6">
    <source>
        <dbReference type="ARBA" id="ARBA00018045"/>
    </source>
</evidence>
<dbReference type="GO" id="GO:0030488">
    <property type="term" value="P:tRNA methylation"/>
    <property type="evidence" value="ECO:0007669"/>
    <property type="project" value="TreeGrafter"/>
</dbReference>
<feature type="compositionally biased region" description="Basic and acidic residues" evidence="16">
    <location>
        <begin position="8"/>
        <end position="21"/>
    </location>
</feature>
<gene>
    <name evidence="18" type="ORF">EDD36DRAFT_287687</name>
</gene>
<evidence type="ECO:0000256" key="14">
    <source>
        <dbReference type="ARBA" id="ARBA00030847"/>
    </source>
</evidence>
<evidence type="ECO:0000313" key="18">
    <source>
        <dbReference type="EMBL" id="KAI1611399.1"/>
    </source>
</evidence>
<dbReference type="PANTHER" id="PTHR46529">
    <property type="entry name" value="TRNA WYBUTOSINE-SYNTHESIZING PROTEIN 4"/>
    <property type="match status" value="1"/>
</dbReference>
<dbReference type="Gene3D" id="3.40.50.150">
    <property type="entry name" value="Vaccinia Virus protein VP39"/>
    <property type="match status" value="1"/>
</dbReference>
<dbReference type="SUPFAM" id="SSF53335">
    <property type="entry name" value="S-adenosyl-L-methionine-dependent methyltransferases"/>
    <property type="match status" value="1"/>
</dbReference>
<keyword evidence="8" id="KW-0808">Transferase</keyword>
<evidence type="ECO:0000256" key="3">
    <source>
        <dbReference type="ARBA" id="ARBA00010703"/>
    </source>
</evidence>
<feature type="region of interest" description="Disordered" evidence="16">
    <location>
        <begin position="981"/>
        <end position="1008"/>
    </location>
</feature>
<keyword evidence="9" id="KW-0949">S-adenosyl-L-methionine</keyword>
<dbReference type="EC" id="2.1.1.290" evidence="5"/>
<dbReference type="PANTHER" id="PTHR46529:SF1">
    <property type="entry name" value="TRNA WYBUTOSINE-SYNTHESIZING PROTEIN 4"/>
    <property type="match status" value="1"/>
</dbReference>